<feature type="repeat" description="PPR" evidence="2">
    <location>
        <begin position="141"/>
        <end position="175"/>
    </location>
</feature>
<dbReference type="AlphaFoldDB" id="K4CU11"/>
<organism evidence="3">
    <name type="scientific">Solanum lycopersicum</name>
    <name type="common">Tomato</name>
    <name type="synonym">Lycopersicon esculentum</name>
    <dbReference type="NCBI Taxonomy" id="4081"/>
    <lineage>
        <taxon>Eukaryota</taxon>
        <taxon>Viridiplantae</taxon>
        <taxon>Streptophyta</taxon>
        <taxon>Embryophyta</taxon>
        <taxon>Tracheophyta</taxon>
        <taxon>Spermatophyta</taxon>
        <taxon>Magnoliopsida</taxon>
        <taxon>eudicotyledons</taxon>
        <taxon>Gunneridae</taxon>
        <taxon>Pentapetalae</taxon>
        <taxon>asterids</taxon>
        <taxon>lamiids</taxon>
        <taxon>Solanales</taxon>
        <taxon>Solanaceae</taxon>
        <taxon>Solanoideae</taxon>
        <taxon>Solaneae</taxon>
        <taxon>Solanum</taxon>
        <taxon>Solanum subgen. Lycopersicon</taxon>
    </lineage>
</organism>
<dbReference type="PaxDb" id="4081-Solyc09g061790.1.1"/>
<dbReference type="GO" id="GO:0006397">
    <property type="term" value="P:mRNA processing"/>
    <property type="evidence" value="ECO:0000318"/>
    <property type="project" value="GO_Central"/>
</dbReference>
<dbReference type="PANTHER" id="PTHR47932:SF74">
    <property type="entry name" value="BOX HELICASE FAMILY PROTEIN, PUTATIVE, EXPRESSED-RELATED"/>
    <property type="match status" value="1"/>
</dbReference>
<dbReference type="GO" id="GO:0003729">
    <property type="term" value="F:mRNA binding"/>
    <property type="evidence" value="ECO:0000318"/>
    <property type="project" value="GO_Central"/>
</dbReference>
<dbReference type="EnsemblPlants" id="Solyc09g061790.1.1">
    <property type="protein sequence ID" value="Solyc09g061790.1.1"/>
    <property type="gene ID" value="Solyc09g061790.1"/>
</dbReference>
<feature type="repeat" description="PPR" evidence="2">
    <location>
        <begin position="176"/>
        <end position="210"/>
    </location>
</feature>
<reference evidence="3" key="2">
    <citation type="submission" date="2013-04" db="UniProtKB">
        <authorList>
            <consortium name="EnsemblPlants"/>
        </authorList>
    </citation>
    <scope>IDENTIFICATION</scope>
    <source>
        <strain evidence="3">cv. Heinz 1706</strain>
    </source>
</reference>
<dbReference type="eggNOG" id="KOG4197">
    <property type="taxonomic scope" value="Eukaryota"/>
</dbReference>
<dbReference type="Proteomes" id="UP000004994">
    <property type="component" value="Chromosome 9"/>
</dbReference>
<dbReference type="Pfam" id="PF12854">
    <property type="entry name" value="PPR_1"/>
    <property type="match status" value="2"/>
</dbReference>
<sequence length="244" mass="27157">MRSSTPDEDILVTLVRGLGHARIIKVVSKFEKKSILKQYDSILDVLVNEDNDINGKVGRARSLMRELVEPSDATFNILISAYCGEGNLVQALVMLENSFRKGYIPDVIAVPKVVELLCNNGRVSEALEVLEKVEERGGIVDVVAYNTLINGFCRLGKVKVGCRLLKETELKGCMPNVDTYNGLISSLCDSQDLDSALEMFNEMKRRGVGINWNFVTYDTLIHGLCWGGRVENGLKILEVMKDDK</sequence>
<dbReference type="Gene3D" id="1.25.40.10">
    <property type="entry name" value="Tetratricopeptide repeat domain"/>
    <property type="match status" value="2"/>
</dbReference>
<dbReference type="STRING" id="4081.K4CU11"/>
<dbReference type="NCBIfam" id="TIGR00756">
    <property type="entry name" value="PPR"/>
    <property type="match status" value="3"/>
</dbReference>
<evidence type="ECO:0008006" key="5">
    <source>
        <dbReference type="Google" id="ProtNLM"/>
    </source>
</evidence>
<name>K4CU11_SOLLC</name>
<dbReference type="InterPro" id="IPR011990">
    <property type="entry name" value="TPR-like_helical_dom_sf"/>
</dbReference>
<proteinExistence type="predicted"/>
<dbReference type="HOGENOM" id="CLU_002706_49_0_1"/>
<evidence type="ECO:0000313" key="3">
    <source>
        <dbReference type="EnsemblPlants" id="Solyc09g061790.1.1"/>
    </source>
</evidence>
<dbReference type="OMA" id="YIWESAG"/>
<dbReference type="Gramene" id="Solyc09g061790.1.1">
    <property type="protein sequence ID" value="Solyc09g061790.1.1"/>
    <property type="gene ID" value="Solyc09g061790.1"/>
</dbReference>
<feature type="repeat" description="PPR" evidence="2">
    <location>
        <begin position="71"/>
        <end position="105"/>
    </location>
</feature>
<dbReference type="GO" id="GO:0005737">
    <property type="term" value="C:cytoplasm"/>
    <property type="evidence" value="ECO:0000318"/>
    <property type="project" value="GO_Central"/>
</dbReference>
<dbReference type="PANTHER" id="PTHR47932">
    <property type="entry name" value="ATPASE EXPRESSION PROTEIN 3"/>
    <property type="match status" value="1"/>
</dbReference>
<reference evidence="3" key="1">
    <citation type="journal article" date="2012" name="Nature">
        <title>The tomato genome sequence provides insights into fleshy fruit evolution.</title>
        <authorList>
            <consortium name="Tomato Genome Consortium"/>
        </authorList>
    </citation>
    <scope>NUCLEOTIDE SEQUENCE [LARGE SCALE GENOMIC DNA]</scope>
    <source>
        <strain evidence="3">cv. Heinz 1706</strain>
    </source>
</reference>
<dbReference type="Pfam" id="PF01535">
    <property type="entry name" value="PPR"/>
    <property type="match status" value="1"/>
</dbReference>
<keyword evidence="1" id="KW-0677">Repeat</keyword>
<protein>
    <recommendedName>
        <fullName evidence="5">Pentacotripeptide-repeat region of PRORP domain-containing protein</fullName>
    </recommendedName>
</protein>
<dbReference type="InParanoid" id="K4CU11"/>
<keyword evidence="4" id="KW-1185">Reference proteome</keyword>
<dbReference type="PhylomeDB" id="K4CU11"/>
<accession>K4CU11</accession>
<evidence type="ECO:0000256" key="2">
    <source>
        <dbReference type="PROSITE-ProRule" id="PRU00708"/>
    </source>
</evidence>
<dbReference type="InterPro" id="IPR002885">
    <property type="entry name" value="PPR_rpt"/>
</dbReference>
<dbReference type="PROSITE" id="PS51375">
    <property type="entry name" value="PPR"/>
    <property type="match status" value="4"/>
</dbReference>
<evidence type="ECO:0000313" key="4">
    <source>
        <dbReference type="Proteomes" id="UP000004994"/>
    </source>
</evidence>
<dbReference type="Pfam" id="PF13041">
    <property type="entry name" value="PPR_2"/>
    <property type="match status" value="1"/>
</dbReference>
<feature type="repeat" description="PPR" evidence="2">
    <location>
        <begin position="213"/>
        <end position="244"/>
    </location>
</feature>
<evidence type="ECO:0000256" key="1">
    <source>
        <dbReference type="ARBA" id="ARBA00022737"/>
    </source>
</evidence>